<sequence length="89" mass="9774">MTMSAMARRKRTRAARSSVEKRVGLWRSCNPGEETGGIECLSAGGAVGKMLPGKYHQSQGSQRSRRAGAPHEVVRRPVWISIEDRPAAR</sequence>
<dbReference type="PROSITE" id="PS01346">
    <property type="entry name" value="CLAUDIN"/>
    <property type="match status" value="1"/>
</dbReference>
<feature type="region of interest" description="Disordered" evidence="5">
    <location>
        <begin position="1"/>
        <end position="21"/>
    </location>
</feature>
<accession>A0ABP5KS16</accession>
<comment type="caution">
    <text evidence="6">The sequence shown here is derived from an EMBL/GenBank/DDBJ whole genome shotgun (WGS) entry which is preliminary data.</text>
</comment>
<dbReference type="Proteomes" id="UP001501771">
    <property type="component" value="Unassembled WGS sequence"/>
</dbReference>
<comment type="subcellular location">
    <subcellularLocation>
        <location evidence="1">Membrane</location>
        <topology evidence="1">Multi-pass membrane protein</topology>
    </subcellularLocation>
</comment>
<reference evidence="7" key="1">
    <citation type="journal article" date="2019" name="Int. J. Syst. Evol. Microbiol.">
        <title>The Global Catalogue of Microorganisms (GCM) 10K type strain sequencing project: providing services to taxonomists for standard genome sequencing and annotation.</title>
        <authorList>
            <consortium name="The Broad Institute Genomics Platform"/>
            <consortium name="The Broad Institute Genome Sequencing Center for Infectious Disease"/>
            <person name="Wu L."/>
            <person name="Ma J."/>
        </authorList>
    </citation>
    <scope>NUCLEOTIDE SEQUENCE [LARGE SCALE GENOMIC DNA]</scope>
    <source>
        <strain evidence="7">JCM 16022</strain>
    </source>
</reference>
<evidence type="ECO:0000256" key="5">
    <source>
        <dbReference type="SAM" id="MobiDB-lite"/>
    </source>
</evidence>
<evidence type="ECO:0000256" key="2">
    <source>
        <dbReference type="ARBA" id="ARBA00022692"/>
    </source>
</evidence>
<evidence type="ECO:0000256" key="3">
    <source>
        <dbReference type="ARBA" id="ARBA00022989"/>
    </source>
</evidence>
<gene>
    <name evidence="6" type="ORF">GCM10009844_00280</name>
</gene>
<protein>
    <submittedName>
        <fullName evidence="6">Uncharacterized protein</fullName>
    </submittedName>
</protein>
<evidence type="ECO:0000313" key="6">
    <source>
        <dbReference type="EMBL" id="GAA2135232.1"/>
    </source>
</evidence>
<evidence type="ECO:0000256" key="4">
    <source>
        <dbReference type="ARBA" id="ARBA00023136"/>
    </source>
</evidence>
<keyword evidence="7" id="KW-1185">Reference proteome</keyword>
<dbReference type="InterPro" id="IPR017974">
    <property type="entry name" value="Claudin_CS"/>
</dbReference>
<organism evidence="6 7">
    <name type="scientific">Nocardioides koreensis</name>
    <dbReference type="NCBI Taxonomy" id="433651"/>
    <lineage>
        <taxon>Bacteria</taxon>
        <taxon>Bacillati</taxon>
        <taxon>Actinomycetota</taxon>
        <taxon>Actinomycetes</taxon>
        <taxon>Propionibacteriales</taxon>
        <taxon>Nocardioidaceae</taxon>
        <taxon>Nocardioides</taxon>
    </lineage>
</organism>
<keyword evidence="4" id="KW-0472">Membrane</keyword>
<dbReference type="EMBL" id="BAAAQR010000001">
    <property type="protein sequence ID" value="GAA2135232.1"/>
    <property type="molecule type" value="Genomic_DNA"/>
</dbReference>
<evidence type="ECO:0000313" key="7">
    <source>
        <dbReference type="Proteomes" id="UP001501771"/>
    </source>
</evidence>
<keyword evidence="2" id="KW-0812">Transmembrane</keyword>
<proteinExistence type="predicted"/>
<name>A0ABP5KS16_9ACTN</name>
<evidence type="ECO:0000256" key="1">
    <source>
        <dbReference type="ARBA" id="ARBA00004141"/>
    </source>
</evidence>
<keyword evidence="3" id="KW-1133">Transmembrane helix</keyword>